<accession>A0A9X3I9M0</accession>
<feature type="compositionally biased region" description="Polar residues" evidence="1">
    <location>
        <begin position="70"/>
        <end position="80"/>
    </location>
</feature>
<feature type="region of interest" description="Disordered" evidence="1">
    <location>
        <begin position="1"/>
        <end position="92"/>
    </location>
</feature>
<dbReference type="EMBL" id="JAPJUH010000004">
    <property type="protein sequence ID" value="MCX3265976.1"/>
    <property type="molecule type" value="Genomic_DNA"/>
</dbReference>
<dbReference type="AlphaFoldDB" id="A0A9X3I9M0"/>
<organism evidence="2 3">
    <name type="scientific">Pedobacter agri</name>
    <dbReference type="NCBI Taxonomy" id="454586"/>
    <lineage>
        <taxon>Bacteria</taxon>
        <taxon>Pseudomonadati</taxon>
        <taxon>Bacteroidota</taxon>
        <taxon>Sphingobacteriia</taxon>
        <taxon>Sphingobacteriales</taxon>
        <taxon>Sphingobacteriaceae</taxon>
        <taxon>Pedobacter</taxon>
    </lineage>
</organism>
<evidence type="ECO:0000313" key="2">
    <source>
        <dbReference type="EMBL" id="MCX3265976.1"/>
    </source>
</evidence>
<dbReference type="Proteomes" id="UP001142592">
    <property type="component" value="Unassembled WGS sequence"/>
</dbReference>
<feature type="compositionally biased region" description="Basic and acidic residues" evidence="1">
    <location>
        <begin position="81"/>
        <end position="92"/>
    </location>
</feature>
<reference evidence="2" key="1">
    <citation type="submission" date="2022-11" db="EMBL/GenBank/DDBJ databases">
        <authorList>
            <person name="Graham C."/>
            <person name="Newman J.D."/>
        </authorList>
    </citation>
    <scope>NUCLEOTIDE SEQUENCE</scope>
    <source>
        <strain evidence="2">DSM 19486</strain>
    </source>
</reference>
<comment type="caution">
    <text evidence="2">The sequence shown here is derived from an EMBL/GenBank/DDBJ whole genome shotgun (WGS) entry which is preliminary data.</text>
</comment>
<feature type="compositionally biased region" description="Basic and acidic residues" evidence="1">
    <location>
        <begin position="1"/>
        <end position="19"/>
    </location>
</feature>
<dbReference type="RefSeq" id="WP_010599920.1">
    <property type="nucleotide sequence ID" value="NZ_JAPJUH010000004.1"/>
</dbReference>
<feature type="compositionally biased region" description="Basic and acidic residues" evidence="1">
    <location>
        <begin position="35"/>
        <end position="69"/>
    </location>
</feature>
<evidence type="ECO:0000313" key="3">
    <source>
        <dbReference type="Proteomes" id="UP001142592"/>
    </source>
</evidence>
<gene>
    <name evidence="2" type="ORF">OQZ29_14555</name>
</gene>
<proteinExistence type="predicted"/>
<keyword evidence="3" id="KW-1185">Reference proteome</keyword>
<name>A0A9X3I9M0_9SPHI</name>
<evidence type="ECO:0000256" key="1">
    <source>
        <dbReference type="SAM" id="MobiDB-lite"/>
    </source>
</evidence>
<sequence length="92" mass="10300">MNKEANKNEESQQGKKNEQNIEWDNGEVTYGHSIAHSEFRRKNAPSEEHIAKAEEGSDDHTISELKNENLSHGQDIGNRNNAEEKGVGGKDL</sequence>
<protein>
    <submittedName>
        <fullName evidence="2">Uncharacterized protein</fullName>
    </submittedName>
</protein>